<dbReference type="OrthoDB" id="9759544at2"/>
<dbReference type="InterPro" id="IPR041222">
    <property type="entry name" value="PriA_3primeBD"/>
</dbReference>
<dbReference type="CDD" id="cd17929">
    <property type="entry name" value="DEXHc_priA"/>
    <property type="match status" value="1"/>
</dbReference>
<dbReference type="Pfam" id="PF00270">
    <property type="entry name" value="DEAD"/>
    <property type="match status" value="1"/>
</dbReference>
<keyword evidence="8 12" id="KW-0067">ATP-binding</keyword>
<reference evidence="15 16" key="1">
    <citation type="journal article" date="2013" name="Proc. Natl. Acad. Sci. U.S.A.">
        <title>Improving the coverage of the cyanobacterial phylum using diversity-driven genome sequencing.</title>
        <authorList>
            <person name="Shih P.M."/>
            <person name="Wu D."/>
            <person name="Latifi A."/>
            <person name="Axen S.D."/>
            <person name="Fewer D.P."/>
            <person name="Talla E."/>
            <person name="Calteau A."/>
            <person name="Cai F."/>
            <person name="Tandeau de Marsac N."/>
            <person name="Rippka R."/>
            <person name="Herdman M."/>
            <person name="Sivonen K."/>
            <person name="Coursin T."/>
            <person name="Laurent T."/>
            <person name="Goodwin L."/>
            <person name="Nolan M."/>
            <person name="Davenport K.W."/>
            <person name="Han C.S."/>
            <person name="Rubin E.M."/>
            <person name="Eisen J.A."/>
            <person name="Woyke T."/>
            <person name="Gugger M."/>
            <person name="Kerfeld C.A."/>
        </authorList>
    </citation>
    <scope>NUCLEOTIDE SEQUENCE [LARGE SCALE GENOMIC DNA]</scope>
    <source>
        <strain evidence="15 16">PCC 7429</strain>
    </source>
</reference>
<evidence type="ECO:0000313" key="16">
    <source>
        <dbReference type="Proteomes" id="UP000011201"/>
    </source>
</evidence>
<evidence type="ECO:0000256" key="2">
    <source>
        <dbReference type="ARBA" id="ARBA00022705"/>
    </source>
</evidence>
<dbReference type="NCBIfam" id="TIGR00595">
    <property type="entry name" value="priA"/>
    <property type="match status" value="1"/>
</dbReference>
<feature type="binding site" evidence="12">
    <location>
        <position position="588"/>
    </location>
    <ligand>
        <name>Zn(2+)</name>
        <dbReference type="ChEBI" id="CHEBI:29105"/>
        <label>2</label>
    </ligand>
</feature>
<dbReference type="NCBIfam" id="NF004066">
    <property type="entry name" value="PRK05580.1-3"/>
    <property type="match status" value="1"/>
</dbReference>
<keyword evidence="7 12" id="KW-0862">Zinc</keyword>
<evidence type="ECO:0000256" key="6">
    <source>
        <dbReference type="ARBA" id="ARBA00022806"/>
    </source>
</evidence>
<organism evidence="15 16">
    <name type="scientific">Pseudanabaena biceps PCC 7429</name>
    <dbReference type="NCBI Taxonomy" id="927668"/>
    <lineage>
        <taxon>Bacteria</taxon>
        <taxon>Bacillati</taxon>
        <taxon>Cyanobacteriota</taxon>
        <taxon>Cyanophyceae</taxon>
        <taxon>Pseudanabaenales</taxon>
        <taxon>Pseudanabaenaceae</taxon>
        <taxon>Pseudanabaena</taxon>
    </lineage>
</organism>
<dbReference type="SMART" id="SM00487">
    <property type="entry name" value="DEXDc"/>
    <property type="match status" value="1"/>
</dbReference>
<evidence type="ECO:0000256" key="10">
    <source>
        <dbReference type="ARBA" id="ARBA00023235"/>
    </source>
</evidence>
<evidence type="ECO:0000256" key="7">
    <source>
        <dbReference type="ARBA" id="ARBA00022833"/>
    </source>
</evidence>
<keyword evidence="2 12" id="KW-0235">DNA replication</keyword>
<feature type="binding site" evidence="12">
    <location>
        <position position="561"/>
    </location>
    <ligand>
        <name>Zn(2+)</name>
        <dbReference type="ChEBI" id="CHEBI:29105"/>
        <label>2</label>
    </ligand>
</feature>
<comment type="caution">
    <text evidence="15">The sequence shown here is derived from an EMBL/GenBank/DDBJ whole genome shotgun (WGS) entry which is preliminary data.</text>
</comment>
<evidence type="ECO:0000256" key="8">
    <source>
        <dbReference type="ARBA" id="ARBA00022840"/>
    </source>
</evidence>
<dbReference type="GO" id="GO:0008270">
    <property type="term" value="F:zinc ion binding"/>
    <property type="evidence" value="ECO:0007669"/>
    <property type="project" value="UniProtKB-UniRule"/>
</dbReference>
<dbReference type="GO" id="GO:1990077">
    <property type="term" value="C:primosome complex"/>
    <property type="evidence" value="ECO:0007669"/>
    <property type="project" value="UniProtKB-UniRule"/>
</dbReference>
<evidence type="ECO:0000313" key="15">
    <source>
        <dbReference type="EMBL" id="ELS33442.1"/>
    </source>
</evidence>
<dbReference type="GO" id="GO:0016887">
    <property type="term" value="F:ATP hydrolysis activity"/>
    <property type="evidence" value="ECO:0007669"/>
    <property type="project" value="RHEA"/>
</dbReference>
<dbReference type="HAMAP" id="MF_00983">
    <property type="entry name" value="PriA"/>
    <property type="match status" value="1"/>
</dbReference>
<feature type="binding site" evidence="12">
    <location>
        <position position="585"/>
    </location>
    <ligand>
        <name>Zn(2+)</name>
        <dbReference type="ChEBI" id="CHEBI:29105"/>
        <label>2</label>
    </ligand>
</feature>
<feature type="binding site" evidence="12">
    <location>
        <position position="558"/>
    </location>
    <ligand>
        <name>Zn(2+)</name>
        <dbReference type="ChEBI" id="CHEBI:29105"/>
        <label>2</label>
    </ligand>
</feature>
<keyword evidence="5 12" id="KW-0378">Hydrolase</keyword>
<dbReference type="PROSITE" id="PS51192">
    <property type="entry name" value="HELICASE_ATP_BIND_1"/>
    <property type="match status" value="1"/>
</dbReference>
<evidence type="ECO:0000256" key="9">
    <source>
        <dbReference type="ARBA" id="ARBA00023125"/>
    </source>
</evidence>
<dbReference type="InterPro" id="IPR001650">
    <property type="entry name" value="Helicase_C-like"/>
</dbReference>
<keyword evidence="9 12" id="KW-0238">DNA-binding</keyword>
<protein>
    <recommendedName>
        <fullName evidence="12">Replication restart protein PriA</fullName>
    </recommendedName>
    <alternativeName>
        <fullName evidence="12">ATP-dependent DNA helicase PriA</fullName>
        <ecNumber evidence="12">5.6.2.4</ecNumber>
    </alternativeName>
    <alternativeName>
        <fullName evidence="12">DNA 3'-5' helicase PriA</fullName>
    </alternativeName>
</protein>
<evidence type="ECO:0000256" key="1">
    <source>
        <dbReference type="ARBA" id="ARBA00022515"/>
    </source>
</evidence>
<evidence type="ECO:0000256" key="4">
    <source>
        <dbReference type="ARBA" id="ARBA00022741"/>
    </source>
</evidence>
<dbReference type="Proteomes" id="UP000011201">
    <property type="component" value="Unassembled WGS sequence"/>
</dbReference>
<comment type="similarity">
    <text evidence="12">Belongs to the helicase family. PriA subfamily.</text>
</comment>
<feature type="domain" description="Helicase ATP-binding" evidence="13">
    <location>
        <begin position="319"/>
        <end position="487"/>
    </location>
</feature>
<dbReference type="InterPro" id="IPR042115">
    <property type="entry name" value="PriA_3primeBD_sf"/>
</dbReference>
<dbReference type="Pfam" id="PF17764">
    <property type="entry name" value="PriA_3primeBD"/>
    <property type="match status" value="1"/>
</dbReference>
<dbReference type="EMBL" id="ALWB01000042">
    <property type="protein sequence ID" value="ELS33442.1"/>
    <property type="molecule type" value="Genomic_DNA"/>
</dbReference>
<comment type="catalytic activity">
    <reaction evidence="11 12">
        <text>ATP + H2O = ADP + phosphate + H(+)</text>
        <dbReference type="Rhea" id="RHEA:13065"/>
        <dbReference type="ChEBI" id="CHEBI:15377"/>
        <dbReference type="ChEBI" id="CHEBI:15378"/>
        <dbReference type="ChEBI" id="CHEBI:30616"/>
        <dbReference type="ChEBI" id="CHEBI:43474"/>
        <dbReference type="ChEBI" id="CHEBI:456216"/>
        <dbReference type="EC" id="5.6.2.4"/>
    </reaction>
</comment>
<dbReference type="InterPro" id="IPR011545">
    <property type="entry name" value="DEAD/DEAH_box_helicase_dom"/>
</dbReference>
<keyword evidence="6 12" id="KW-0347">Helicase</keyword>
<feature type="binding site" evidence="12">
    <location>
        <position position="601"/>
    </location>
    <ligand>
        <name>Zn(2+)</name>
        <dbReference type="ChEBI" id="CHEBI:29105"/>
        <label>1</label>
    </ligand>
</feature>
<keyword evidence="1 12" id="KW-0639">Primosome</keyword>
<dbReference type="CDD" id="cd18804">
    <property type="entry name" value="SF2_C_priA"/>
    <property type="match status" value="1"/>
</dbReference>
<dbReference type="InterPro" id="IPR005259">
    <property type="entry name" value="PriA"/>
</dbReference>
<dbReference type="SMART" id="SM00490">
    <property type="entry name" value="HELICc"/>
    <property type="match status" value="1"/>
</dbReference>
<dbReference type="PANTHER" id="PTHR30580:SF0">
    <property type="entry name" value="PRIMOSOMAL PROTEIN N"/>
    <property type="match status" value="1"/>
</dbReference>
<accession>L8MZP1</accession>
<dbReference type="Pfam" id="PF18074">
    <property type="entry name" value="PriA_C"/>
    <property type="match status" value="1"/>
</dbReference>
<sequence>MAIFELWYNTPTLEKISENMELFDLIDGNNERFVNVIVDCIGIDDLLTYRIPEDIDIQIGDILSVPLGNRQVGAIALQICDTTQVTDTTTEIKSVIAVVSSGIFPKTYWEMLTLTADYYRTPLMQTIKTALPPKLLDQSHYRIKVKRENIIPEKQERESYKLPKAAQMVWEFLQEHQDNSKGISRRYIYQKLGRYTSSGLKELQKLAWIETILELPNRPKPKYEDIVILLKAPDSELTERQIEVLTILQHQGGECLKTQLYKLAKTTSSMVQNLADKGYLVISKQESLRLGGKSHTVTRDRPKDLNANQDAALQQILKAIADCHATHFLLHGVTGSGKTEVYLQAIAPVLESGKSALVLVPEIGLTPQLTDRFRARFGDAKVSVYHSQLSDGERFDTWRLMLAGEAQVVIGTRSAVFAPLSNLGLIVMDEEHDPSFKQDRPQPCYHARTIAIWRSQLENVPLILGSATPSAETLFAQKENNSIYLEMPNRIGNKPMPPIEIVDMRDEFKAGNYSILSRKLQEAIAEMLENKKQGILFIHRRGYSTFVSCRSCGYVAECPNCDVSLSYHDPINPTAHQPKSAHLRCHYCNYTQIQPKSCPQCGSPYFKHFGSGTQKVEQELAKLFPNIRLIRFDSDTTQNKDRHRLLIDQFRSGESDLLVGTQMLTKGLDIPQVTLVGVVSADGLLNFSDYRAGERAAQTLLQVAGRAGRGEEEGRVIMQTYTPEHPAIQAVQQYRLDEFMQTELAMREALSYPPKGQMVLIHLSSEQEQAVEKSAEELASYLRQLANNWDVLGATPAAITKVSNRYRWQILLKFAPEVLPDVPSLEELRMLVNSKAVRVAIDVDPLTIL</sequence>
<name>L8MZP1_9CYAN</name>
<keyword evidence="10 12" id="KW-0413">Isomerase</keyword>
<dbReference type="EC" id="5.6.2.4" evidence="12"/>
<comment type="function">
    <text evidence="12">Initiates the restart of stalled replication forks, which reloads the replicative helicase on sites other than the origin of replication. Recognizes and binds to abandoned replication forks and remodels them to uncover a helicase loading site. Promotes assembly of the primosome at these replication forks.</text>
</comment>
<dbReference type="InterPro" id="IPR014001">
    <property type="entry name" value="Helicase_ATP-bd"/>
</dbReference>
<dbReference type="GO" id="GO:0005524">
    <property type="term" value="F:ATP binding"/>
    <property type="evidence" value="ECO:0007669"/>
    <property type="project" value="UniProtKB-UniRule"/>
</dbReference>
<dbReference type="PROSITE" id="PS51194">
    <property type="entry name" value="HELICASE_CTER"/>
    <property type="match status" value="1"/>
</dbReference>
<dbReference type="InterPro" id="IPR027417">
    <property type="entry name" value="P-loop_NTPase"/>
</dbReference>
<feature type="binding site" evidence="12">
    <location>
        <position position="549"/>
    </location>
    <ligand>
        <name>Zn(2+)</name>
        <dbReference type="ChEBI" id="CHEBI:29105"/>
        <label>1</label>
    </ligand>
</feature>
<evidence type="ECO:0000259" key="14">
    <source>
        <dbReference type="PROSITE" id="PS51194"/>
    </source>
</evidence>
<dbReference type="GO" id="GO:0006269">
    <property type="term" value="P:DNA replication, synthesis of primer"/>
    <property type="evidence" value="ECO:0007669"/>
    <property type="project" value="UniProtKB-KW"/>
</dbReference>
<feature type="binding site" evidence="12">
    <location>
        <position position="552"/>
    </location>
    <ligand>
        <name>Zn(2+)</name>
        <dbReference type="ChEBI" id="CHEBI:29105"/>
        <label>1</label>
    </ligand>
</feature>
<keyword evidence="4 12" id="KW-0547">Nucleotide-binding</keyword>
<dbReference type="FunFam" id="3.40.50.300:FF:000489">
    <property type="entry name" value="Primosome assembly protein PriA"/>
    <property type="match status" value="1"/>
</dbReference>
<evidence type="ECO:0000259" key="13">
    <source>
        <dbReference type="PROSITE" id="PS51192"/>
    </source>
</evidence>
<dbReference type="GO" id="GO:0003677">
    <property type="term" value="F:DNA binding"/>
    <property type="evidence" value="ECO:0007669"/>
    <property type="project" value="UniProtKB-UniRule"/>
</dbReference>
<dbReference type="InterPro" id="IPR041236">
    <property type="entry name" value="PriA_C"/>
</dbReference>
<dbReference type="Gene3D" id="3.40.1440.60">
    <property type="entry name" value="PriA, 3(prime) DNA-binding domain"/>
    <property type="match status" value="1"/>
</dbReference>
<dbReference type="AlphaFoldDB" id="L8MZP1"/>
<dbReference type="PANTHER" id="PTHR30580">
    <property type="entry name" value="PRIMOSOMAL PROTEIN N"/>
    <property type="match status" value="1"/>
</dbReference>
<evidence type="ECO:0000256" key="5">
    <source>
        <dbReference type="ARBA" id="ARBA00022801"/>
    </source>
</evidence>
<keyword evidence="3 12" id="KW-0479">Metal-binding</keyword>
<dbReference type="SUPFAM" id="SSF52540">
    <property type="entry name" value="P-loop containing nucleoside triphosphate hydrolases"/>
    <property type="match status" value="1"/>
</dbReference>
<dbReference type="GO" id="GO:0006302">
    <property type="term" value="P:double-strand break repair"/>
    <property type="evidence" value="ECO:0007669"/>
    <property type="project" value="InterPro"/>
</dbReference>
<dbReference type="Pfam" id="PF00271">
    <property type="entry name" value="Helicase_C"/>
    <property type="match status" value="1"/>
</dbReference>
<keyword evidence="16" id="KW-1185">Reference proteome</keyword>
<dbReference type="PATRIC" id="fig|927668.3.peg.1646"/>
<dbReference type="GO" id="GO:0043138">
    <property type="term" value="F:3'-5' DNA helicase activity"/>
    <property type="evidence" value="ECO:0007669"/>
    <property type="project" value="UniProtKB-EC"/>
</dbReference>
<evidence type="ECO:0000256" key="12">
    <source>
        <dbReference type="HAMAP-Rule" id="MF_00983"/>
    </source>
</evidence>
<evidence type="ECO:0000256" key="11">
    <source>
        <dbReference type="ARBA" id="ARBA00048988"/>
    </source>
</evidence>
<dbReference type="GO" id="GO:0006310">
    <property type="term" value="P:DNA recombination"/>
    <property type="evidence" value="ECO:0007669"/>
    <property type="project" value="InterPro"/>
</dbReference>
<comment type="subunit">
    <text evidence="12">Component of the replication restart primosome.</text>
</comment>
<dbReference type="Gene3D" id="3.40.50.300">
    <property type="entry name" value="P-loop containing nucleotide triphosphate hydrolases"/>
    <property type="match status" value="2"/>
</dbReference>
<proteinExistence type="inferred from homology"/>
<gene>
    <name evidence="12" type="primary">priA</name>
    <name evidence="15" type="ORF">Pse7429DRAFT_1389</name>
</gene>
<feature type="binding site" evidence="12">
    <location>
        <position position="598"/>
    </location>
    <ligand>
        <name>Zn(2+)</name>
        <dbReference type="ChEBI" id="CHEBI:29105"/>
        <label>1</label>
    </ligand>
</feature>
<comment type="cofactor">
    <cofactor evidence="12">
        <name>Zn(2+)</name>
        <dbReference type="ChEBI" id="CHEBI:29105"/>
    </cofactor>
    <text evidence="12">Binds 2 zinc ions per subunit.</text>
</comment>
<dbReference type="GO" id="GO:0006270">
    <property type="term" value="P:DNA replication initiation"/>
    <property type="evidence" value="ECO:0007669"/>
    <property type="project" value="TreeGrafter"/>
</dbReference>
<evidence type="ECO:0000256" key="3">
    <source>
        <dbReference type="ARBA" id="ARBA00022723"/>
    </source>
</evidence>
<comment type="catalytic activity">
    <reaction evidence="12">
        <text>Couples ATP hydrolysis with the unwinding of duplex DNA by translocating in the 3'-5' direction.</text>
        <dbReference type="EC" id="5.6.2.4"/>
    </reaction>
</comment>
<feature type="domain" description="Helicase C-terminal" evidence="14">
    <location>
        <begin position="589"/>
        <end position="747"/>
    </location>
</feature>